<dbReference type="WBParaSite" id="HPBE_0002176301-mRNA-1">
    <property type="protein sequence ID" value="HPBE_0002176301-mRNA-1"/>
    <property type="gene ID" value="HPBE_0002176301"/>
</dbReference>
<reference evidence="1 2" key="1">
    <citation type="submission" date="2018-11" db="EMBL/GenBank/DDBJ databases">
        <authorList>
            <consortium name="Pathogen Informatics"/>
        </authorList>
    </citation>
    <scope>NUCLEOTIDE SEQUENCE [LARGE SCALE GENOMIC DNA]</scope>
</reference>
<dbReference type="AlphaFoldDB" id="A0A183GGW9"/>
<evidence type="ECO:0000313" key="3">
    <source>
        <dbReference type="WBParaSite" id="HPBE_0002176301-mRNA-1"/>
    </source>
</evidence>
<organism evidence="2 3">
    <name type="scientific">Heligmosomoides polygyrus</name>
    <name type="common">Parasitic roundworm</name>
    <dbReference type="NCBI Taxonomy" id="6339"/>
    <lineage>
        <taxon>Eukaryota</taxon>
        <taxon>Metazoa</taxon>
        <taxon>Ecdysozoa</taxon>
        <taxon>Nematoda</taxon>
        <taxon>Chromadorea</taxon>
        <taxon>Rhabditida</taxon>
        <taxon>Rhabditina</taxon>
        <taxon>Rhabditomorpha</taxon>
        <taxon>Strongyloidea</taxon>
        <taxon>Heligmosomidae</taxon>
        <taxon>Heligmosomoides</taxon>
    </lineage>
</organism>
<gene>
    <name evidence="1" type="ORF">HPBE_LOCUS21762</name>
</gene>
<dbReference type="Proteomes" id="UP000050761">
    <property type="component" value="Unassembled WGS sequence"/>
</dbReference>
<dbReference type="OrthoDB" id="5830923at2759"/>
<evidence type="ECO:0000313" key="2">
    <source>
        <dbReference type="Proteomes" id="UP000050761"/>
    </source>
</evidence>
<evidence type="ECO:0000313" key="1">
    <source>
        <dbReference type="EMBL" id="VDP27913.1"/>
    </source>
</evidence>
<protein>
    <submittedName>
        <fullName evidence="3">SHR-BD domain-containing protein</fullName>
    </submittedName>
</protein>
<proteinExistence type="predicted"/>
<accession>A0A183GGW9</accession>
<reference evidence="3" key="2">
    <citation type="submission" date="2019-09" db="UniProtKB">
        <authorList>
            <consortium name="WormBaseParasite"/>
        </authorList>
    </citation>
    <scope>IDENTIFICATION</scope>
</reference>
<sequence length="112" mass="12836">MTVDIKLCQSGLTKIVTFCPFFLVSNLSKFDMEVREEGDETWLLVPAEKCVGIWPKQRSTRKFICARYAGQTEESLLFPITENFETLCHVGSSFPTNDIYDHTQRNSLAYSD</sequence>
<name>A0A183GGW9_HELPZ</name>
<accession>A0A3P8G066</accession>
<dbReference type="EMBL" id="UZAH01033313">
    <property type="protein sequence ID" value="VDP27913.1"/>
    <property type="molecule type" value="Genomic_DNA"/>
</dbReference>
<keyword evidence="2" id="KW-1185">Reference proteome</keyword>